<evidence type="ECO:0000256" key="9">
    <source>
        <dbReference type="ARBA" id="ARBA00023136"/>
    </source>
</evidence>
<evidence type="ECO:0000256" key="14">
    <source>
        <dbReference type="SAM" id="Phobius"/>
    </source>
</evidence>
<keyword evidence="6 14" id="KW-0812">Transmembrane</keyword>
<feature type="region of interest" description="Disordered" evidence="13">
    <location>
        <begin position="1"/>
        <end position="86"/>
    </location>
</feature>
<dbReference type="InterPro" id="IPR021261">
    <property type="entry name" value="GPCAT"/>
</dbReference>
<dbReference type="EMBL" id="BTFZ01000020">
    <property type="protein sequence ID" value="GMM38883.1"/>
    <property type="molecule type" value="Genomic_DNA"/>
</dbReference>
<evidence type="ECO:0000256" key="2">
    <source>
        <dbReference type="ARBA" id="ARBA00006675"/>
    </source>
</evidence>
<comment type="subcellular location">
    <subcellularLocation>
        <location evidence="1">Membrane</location>
        <topology evidence="1">Multi-pass membrane protein</topology>
    </subcellularLocation>
</comment>
<protein>
    <recommendedName>
        <fullName evidence="3">Glycerophosphocholine acyltransferase 1</fullName>
    </recommendedName>
</protein>
<keyword evidence="11" id="KW-1208">Phospholipid metabolism</keyword>
<feature type="transmembrane region" description="Helical" evidence="14">
    <location>
        <begin position="316"/>
        <end position="338"/>
    </location>
</feature>
<keyword evidence="10" id="KW-0594">Phospholipid biosynthesis</keyword>
<evidence type="ECO:0000313" key="15">
    <source>
        <dbReference type="EMBL" id="GMM38883.1"/>
    </source>
</evidence>
<evidence type="ECO:0000256" key="10">
    <source>
        <dbReference type="ARBA" id="ARBA00023209"/>
    </source>
</evidence>
<keyword evidence="4" id="KW-0444">Lipid biosynthesis</keyword>
<dbReference type="GO" id="GO:0006656">
    <property type="term" value="P:phosphatidylcholine biosynthetic process"/>
    <property type="evidence" value="ECO:0007669"/>
    <property type="project" value="TreeGrafter"/>
</dbReference>
<keyword evidence="8" id="KW-0443">Lipid metabolism</keyword>
<evidence type="ECO:0000256" key="4">
    <source>
        <dbReference type="ARBA" id="ARBA00022516"/>
    </source>
</evidence>
<feature type="compositionally biased region" description="Basic and acidic residues" evidence="13">
    <location>
        <begin position="1"/>
        <end position="12"/>
    </location>
</feature>
<evidence type="ECO:0000313" key="16">
    <source>
        <dbReference type="Proteomes" id="UP001360560"/>
    </source>
</evidence>
<evidence type="ECO:0000256" key="13">
    <source>
        <dbReference type="SAM" id="MobiDB-lite"/>
    </source>
</evidence>
<feature type="transmembrane region" description="Helical" evidence="14">
    <location>
        <begin position="195"/>
        <end position="213"/>
    </location>
</feature>
<evidence type="ECO:0000256" key="12">
    <source>
        <dbReference type="ARBA" id="ARBA00023315"/>
    </source>
</evidence>
<dbReference type="PANTHER" id="PTHR31201:SF1">
    <property type="entry name" value="GLYCEROPHOSPHOCHOLINE ACYLTRANSFERASE 1"/>
    <property type="match status" value="1"/>
</dbReference>
<feature type="region of interest" description="Disordered" evidence="13">
    <location>
        <begin position="457"/>
        <end position="490"/>
    </location>
</feature>
<comment type="caution">
    <text evidence="15">The sequence shown here is derived from an EMBL/GenBank/DDBJ whole genome shotgun (WGS) entry which is preliminary data.</text>
</comment>
<organism evidence="15 16">
    <name type="scientific">Saccharomycopsis crataegensis</name>
    <dbReference type="NCBI Taxonomy" id="43959"/>
    <lineage>
        <taxon>Eukaryota</taxon>
        <taxon>Fungi</taxon>
        <taxon>Dikarya</taxon>
        <taxon>Ascomycota</taxon>
        <taxon>Saccharomycotina</taxon>
        <taxon>Saccharomycetes</taxon>
        <taxon>Saccharomycopsidaceae</taxon>
        <taxon>Saccharomycopsis</taxon>
    </lineage>
</organism>
<evidence type="ECO:0000256" key="7">
    <source>
        <dbReference type="ARBA" id="ARBA00022989"/>
    </source>
</evidence>
<dbReference type="PANTHER" id="PTHR31201">
    <property type="entry name" value="OS01G0585100 PROTEIN"/>
    <property type="match status" value="1"/>
</dbReference>
<keyword evidence="7 14" id="KW-1133">Transmembrane helix</keyword>
<evidence type="ECO:0000256" key="5">
    <source>
        <dbReference type="ARBA" id="ARBA00022679"/>
    </source>
</evidence>
<name>A0AAV5QVC0_9ASCO</name>
<evidence type="ECO:0000256" key="3">
    <source>
        <dbReference type="ARBA" id="ARBA00019082"/>
    </source>
</evidence>
<dbReference type="AlphaFoldDB" id="A0AAV5QVC0"/>
<keyword evidence="9 14" id="KW-0472">Membrane</keyword>
<gene>
    <name evidence="15" type="ORF">DASC09_062220</name>
</gene>
<evidence type="ECO:0000256" key="8">
    <source>
        <dbReference type="ARBA" id="ARBA00023098"/>
    </source>
</evidence>
<dbReference type="Proteomes" id="UP001360560">
    <property type="component" value="Unassembled WGS sequence"/>
</dbReference>
<feature type="compositionally biased region" description="Polar residues" evidence="13">
    <location>
        <begin position="473"/>
        <end position="484"/>
    </location>
</feature>
<dbReference type="GO" id="GO:0016746">
    <property type="term" value="F:acyltransferase activity"/>
    <property type="evidence" value="ECO:0007669"/>
    <property type="project" value="UniProtKB-KW"/>
</dbReference>
<evidence type="ECO:0000256" key="1">
    <source>
        <dbReference type="ARBA" id="ARBA00004141"/>
    </source>
</evidence>
<sequence length="490" mass="55884">MTTLDIDERIGDVPESPNGAMAAEASLGSSAPLETVAAAAATAPDDKVPGSDSSSNDDWDYLETDTTPQRPSMDRSYSSGSVSSSISPENLSFMDLLDPGLTVMVSKKAFTQVKTRTEKIRNRAKLQRDKLIGKMTDEDFIAMKKRMVYKINKLDANLMKAVEASRTEKWFYSFALFQIFYAGILIGKYPHYFHWYYSVLFALLMPIRLYTYYKKEFQYFLADFCYYANVLTMCYIWLFPDSQHLYVVCFSFTYGTLAFAVITWRNSLVLHSIEKITSSFIHIIPPVTLFVITHEIDPEFKASRFPGAAKVTSWHTINGIIWSSFYYLIWQSLYHYFITYKQKDEIKKGRVNSFSWLRRSYANKPIGKFVNSLPEPLPVVAFTLIQYGYQLGTMLLCPIWIKYKKLAGLFMSLIFVVAAYNGATYYIDIFGRKLEKEVVKLRNEISQLQAENLLHTSSSNTSSNEVNEPEAGVSNSIGATGTTYENKKSQ</sequence>
<dbReference type="GeneID" id="90076871"/>
<proteinExistence type="inferred from homology"/>
<feature type="transmembrane region" description="Helical" evidence="14">
    <location>
        <begin position="220"/>
        <end position="239"/>
    </location>
</feature>
<comment type="similarity">
    <text evidence="2">Belongs to the GPC1 family.</text>
</comment>
<feature type="transmembrane region" description="Helical" evidence="14">
    <location>
        <begin position="245"/>
        <end position="264"/>
    </location>
</feature>
<accession>A0AAV5QVC0</accession>
<dbReference type="Pfam" id="PF10998">
    <property type="entry name" value="DUF2838"/>
    <property type="match status" value="1"/>
</dbReference>
<feature type="transmembrane region" description="Helical" evidence="14">
    <location>
        <begin position="377"/>
        <end position="401"/>
    </location>
</feature>
<feature type="compositionally biased region" description="Low complexity" evidence="13">
    <location>
        <begin position="74"/>
        <end position="86"/>
    </location>
</feature>
<feature type="transmembrane region" description="Helical" evidence="14">
    <location>
        <begin position="170"/>
        <end position="189"/>
    </location>
</feature>
<keyword evidence="5" id="KW-0808">Transferase</keyword>
<reference evidence="15 16" key="1">
    <citation type="journal article" date="2023" name="Elife">
        <title>Identification of key yeast species and microbe-microbe interactions impacting larval growth of Drosophila in the wild.</title>
        <authorList>
            <person name="Mure A."/>
            <person name="Sugiura Y."/>
            <person name="Maeda R."/>
            <person name="Honda K."/>
            <person name="Sakurai N."/>
            <person name="Takahashi Y."/>
            <person name="Watada M."/>
            <person name="Katoh T."/>
            <person name="Gotoh A."/>
            <person name="Gotoh Y."/>
            <person name="Taniguchi I."/>
            <person name="Nakamura K."/>
            <person name="Hayashi T."/>
            <person name="Katayama T."/>
            <person name="Uemura T."/>
            <person name="Hattori Y."/>
        </authorList>
    </citation>
    <scope>NUCLEOTIDE SEQUENCE [LARGE SCALE GENOMIC DNA]</scope>
    <source>
        <strain evidence="15 16">SC-9</strain>
    </source>
</reference>
<evidence type="ECO:0000256" key="6">
    <source>
        <dbReference type="ARBA" id="ARBA00022692"/>
    </source>
</evidence>
<keyword evidence="16" id="KW-1185">Reference proteome</keyword>
<feature type="transmembrane region" description="Helical" evidence="14">
    <location>
        <begin position="407"/>
        <end position="427"/>
    </location>
</feature>
<evidence type="ECO:0000256" key="11">
    <source>
        <dbReference type="ARBA" id="ARBA00023264"/>
    </source>
</evidence>
<keyword evidence="12 15" id="KW-0012">Acyltransferase</keyword>
<dbReference type="GO" id="GO:0016020">
    <property type="term" value="C:membrane"/>
    <property type="evidence" value="ECO:0007669"/>
    <property type="project" value="UniProtKB-SubCell"/>
</dbReference>
<dbReference type="RefSeq" id="XP_064855878.1">
    <property type="nucleotide sequence ID" value="XM_064999806.1"/>
</dbReference>